<comment type="caution">
    <text evidence="2">The sequence shown here is derived from an EMBL/GenBank/DDBJ whole genome shotgun (WGS) entry which is preliminary data.</text>
</comment>
<name>A0A0M1P8M6_9BACL</name>
<dbReference type="EMBL" id="LIUT01000001">
    <property type="protein sequence ID" value="KOR90787.1"/>
    <property type="molecule type" value="Genomic_DNA"/>
</dbReference>
<feature type="transmembrane region" description="Helical" evidence="1">
    <location>
        <begin position="67"/>
        <end position="87"/>
    </location>
</feature>
<dbReference type="OrthoDB" id="2656528at2"/>
<keyword evidence="1" id="KW-0812">Transmembrane</keyword>
<gene>
    <name evidence="2" type="ORF">AM231_13820</name>
</gene>
<feature type="transmembrane region" description="Helical" evidence="1">
    <location>
        <begin position="12"/>
        <end position="32"/>
    </location>
</feature>
<dbReference type="AlphaFoldDB" id="A0A0M1P8M6"/>
<organism evidence="2 3">
    <name type="scientific">Paenibacillus solani</name>
    <dbReference type="NCBI Taxonomy" id="1705565"/>
    <lineage>
        <taxon>Bacteria</taxon>
        <taxon>Bacillati</taxon>
        <taxon>Bacillota</taxon>
        <taxon>Bacilli</taxon>
        <taxon>Bacillales</taxon>
        <taxon>Paenibacillaceae</taxon>
        <taxon>Paenibacillus</taxon>
    </lineage>
</organism>
<protein>
    <submittedName>
        <fullName evidence="2">Uncharacterized protein</fullName>
    </submittedName>
</protein>
<accession>A0A0M1P8M6</accession>
<keyword evidence="3" id="KW-1185">Reference proteome</keyword>
<evidence type="ECO:0000313" key="3">
    <source>
        <dbReference type="Proteomes" id="UP000036932"/>
    </source>
</evidence>
<evidence type="ECO:0000256" key="1">
    <source>
        <dbReference type="SAM" id="Phobius"/>
    </source>
</evidence>
<dbReference type="Proteomes" id="UP000036932">
    <property type="component" value="Unassembled WGS sequence"/>
</dbReference>
<proteinExistence type="predicted"/>
<reference evidence="3" key="1">
    <citation type="submission" date="2015-08" db="EMBL/GenBank/DDBJ databases">
        <title>Genome sequencing project for genomic taxonomy and phylogenomics of Bacillus-like bacteria.</title>
        <authorList>
            <person name="Liu B."/>
            <person name="Wang J."/>
            <person name="Zhu Y."/>
            <person name="Liu G."/>
            <person name="Chen Q."/>
            <person name="Chen Z."/>
            <person name="Lan J."/>
            <person name="Che J."/>
            <person name="Ge C."/>
            <person name="Shi H."/>
            <person name="Pan Z."/>
            <person name="Liu X."/>
        </authorList>
    </citation>
    <scope>NUCLEOTIDE SEQUENCE [LARGE SCALE GENOMIC DNA]</scope>
    <source>
        <strain evidence="3">FJAT-22460</strain>
    </source>
</reference>
<dbReference type="PATRIC" id="fig|1705565.3.peg.4800"/>
<keyword evidence="1" id="KW-0472">Membrane</keyword>
<evidence type="ECO:0000313" key="2">
    <source>
        <dbReference type="EMBL" id="KOR90787.1"/>
    </source>
</evidence>
<keyword evidence="1" id="KW-1133">Transmembrane helix</keyword>
<sequence length="98" mass="11111">MVTRKRIVLESVLFAAAIYAGCMAFMVVQGMILTQRYVPNLEITSQYEHAQTLQSQVNFGIMEQNSGWAVVTTIGGLILAGGLYGYIRWFFTRRRKQT</sequence>